<dbReference type="Proteomes" id="UP000594638">
    <property type="component" value="Unassembled WGS sequence"/>
</dbReference>
<dbReference type="OrthoDB" id="67700at2759"/>
<dbReference type="EMBL" id="CACTIH010007794">
    <property type="protein sequence ID" value="CAA3018179.1"/>
    <property type="molecule type" value="Genomic_DNA"/>
</dbReference>
<protein>
    <submittedName>
        <fullName evidence="1">C2 and GRAM domain-containing At1g03370</fullName>
    </submittedName>
</protein>
<reference evidence="1 2" key="1">
    <citation type="submission" date="2019-12" db="EMBL/GenBank/DDBJ databases">
        <authorList>
            <person name="Alioto T."/>
            <person name="Alioto T."/>
            <person name="Gomez Garrido J."/>
        </authorList>
    </citation>
    <scope>NUCLEOTIDE SEQUENCE [LARGE SCALE GENOMIC DNA]</scope>
</reference>
<sequence length="53" mass="6119">MVKVPVSHVFEAMDKSLATSWYTLQPRKKAKNKDCVNTVYSRLKFFYDMCGVG</sequence>
<evidence type="ECO:0000313" key="2">
    <source>
        <dbReference type="Proteomes" id="UP000594638"/>
    </source>
</evidence>
<accession>A0A8S0UM81</accession>
<organism evidence="1 2">
    <name type="scientific">Olea europaea subsp. europaea</name>
    <dbReference type="NCBI Taxonomy" id="158383"/>
    <lineage>
        <taxon>Eukaryota</taxon>
        <taxon>Viridiplantae</taxon>
        <taxon>Streptophyta</taxon>
        <taxon>Embryophyta</taxon>
        <taxon>Tracheophyta</taxon>
        <taxon>Spermatophyta</taxon>
        <taxon>Magnoliopsida</taxon>
        <taxon>eudicotyledons</taxon>
        <taxon>Gunneridae</taxon>
        <taxon>Pentapetalae</taxon>
        <taxon>asterids</taxon>
        <taxon>lamiids</taxon>
        <taxon>Lamiales</taxon>
        <taxon>Oleaceae</taxon>
        <taxon>Oleeae</taxon>
        <taxon>Olea</taxon>
    </lineage>
</organism>
<dbReference type="Gramene" id="OE9A054678T1">
    <property type="protein sequence ID" value="OE9A054678C1"/>
    <property type="gene ID" value="OE9A054678"/>
</dbReference>
<gene>
    <name evidence="1" type="ORF">OLEA9_A054678</name>
</gene>
<dbReference type="AlphaFoldDB" id="A0A8S0UM81"/>
<proteinExistence type="predicted"/>
<keyword evidence="2" id="KW-1185">Reference proteome</keyword>
<name>A0A8S0UM81_OLEEU</name>
<evidence type="ECO:0000313" key="1">
    <source>
        <dbReference type="EMBL" id="CAA3018179.1"/>
    </source>
</evidence>
<comment type="caution">
    <text evidence="1">The sequence shown here is derived from an EMBL/GenBank/DDBJ whole genome shotgun (WGS) entry which is preliminary data.</text>
</comment>